<dbReference type="EC" id="2.1.1.-" evidence="2"/>
<feature type="region of interest" description="Disordered" evidence="1">
    <location>
        <begin position="149"/>
        <end position="235"/>
    </location>
</feature>
<evidence type="ECO:0000313" key="3">
    <source>
        <dbReference type="Proteomes" id="UP000675881"/>
    </source>
</evidence>
<gene>
    <name evidence="2" type="ORF">LSAA_10725</name>
</gene>
<accession>A0A7R8D2E6</accession>
<organism evidence="2 3">
    <name type="scientific">Lepeophtheirus salmonis</name>
    <name type="common">Salmon louse</name>
    <name type="synonym">Caligus salmonis</name>
    <dbReference type="NCBI Taxonomy" id="72036"/>
    <lineage>
        <taxon>Eukaryota</taxon>
        <taxon>Metazoa</taxon>
        <taxon>Ecdysozoa</taxon>
        <taxon>Arthropoda</taxon>
        <taxon>Crustacea</taxon>
        <taxon>Multicrustacea</taxon>
        <taxon>Hexanauplia</taxon>
        <taxon>Copepoda</taxon>
        <taxon>Siphonostomatoida</taxon>
        <taxon>Caligidae</taxon>
        <taxon>Lepeophtheirus</taxon>
    </lineage>
</organism>
<dbReference type="PANTHER" id="PTHR45904:SF2">
    <property type="entry name" value="TRNA (URACIL-5-)-METHYLTRANSFERASE HOMOLOG A"/>
    <property type="match status" value="1"/>
</dbReference>
<sequence>MTDGPHHAGIIASSPKCSRALKRTIKKTPTLKAPVVGSKTLKNSISHDKSSPFDESKPLFKGKILARPSIDFGKFDPEWINRAASTPVKKTNNESSGTKQVFIKDQNKNLNSVGHVLNSLKNASSIEDLLPPLKVNEPLPPAVEKVINDKEKSSLAPTPAIPSPPDSVVKKETPSPTSPRDVVLETSNNNSTSACGNDYSGSDIKTELNGGSTLLDPVASSQKKDVPPSNGDPVADVEKLVDASCDSILSESTSRPPKRSSDKKIENNNIKQPKVDSLGVVVEFMNPHWHGGGFPRPFPPPASPYYHVIPPQAPSEVIKPFHIPPPSVPALDKVIKNRFSVPPPAVSKKEAKSKHINCPAEDLPFNKDFKKTNQRENAPPSELVQDLVTSLWKTPYDKQLKIKEDEVLAYMNKLKTDTLNANRALHSWTHYVLDIEIDVILRLASIKRVNNLTIGYQIEPETYYVGPIDSLKNIPQRIKYVTKKVRLRLKEYFETGDGSLCELNSLYFNEKTLEGSGTFELISGVDHISEKICEQYFRLSPRIPFCLNTTAIETVFKVMIDVCGLDFETTLVDLCCGGGTVGLSLSKYVGQWRALSPCLLNRANFSNIVLVVDPPQIPFDSKVICNIRKCSNINRVVWLVSDSKAATRSFEDLVRPPSNQYKGDPFIPVEVIPVDTFPHTFQFTMVIILMRGYNSSSSHPIESDSSSLTANNTTISVSSHPFSDYPAPDLSWKKVETPPVI</sequence>
<dbReference type="InterPro" id="IPR045850">
    <property type="entry name" value="TRM2_met"/>
</dbReference>
<evidence type="ECO:0000256" key="1">
    <source>
        <dbReference type="SAM" id="MobiDB-lite"/>
    </source>
</evidence>
<protein>
    <submittedName>
        <fullName evidence="2">TRMT2A</fullName>
        <ecNumber evidence="2">2.1.1.-</ecNumber>
    </submittedName>
</protein>
<keyword evidence="2" id="KW-0489">Methyltransferase</keyword>
<name>A0A7R8D2E6_LEPSM</name>
<dbReference type="Proteomes" id="UP000675881">
    <property type="component" value="Chromosome 5"/>
</dbReference>
<dbReference type="GO" id="GO:0032259">
    <property type="term" value="P:methylation"/>
    <property type="evidence" value="ECO:0007669"/>
    <property type="project" value="UniProtKB-KW"/>
</dbReference>
<feature type="compositionally biased region" description="Polar residues" evidence="1">
    <location>
        <begin position="185"/>
        <end position="195"/>
    </location>
</feature>
<evidence type="ECO:0000313" key="2">
    <source>
        <dbReference type="EMBL" id="CAF2956339.1"/>
    </source>
</evidence>
<feature type="region of interest" description="Disordered" evidence="1">
    <location>
        <begin position="247"/>
        <end position="271"/>
    </location>
</feature>
<dbReference type="Gene3D" id="3.40.50.150">
    <property type="entry name" value="Vaccinia Virus protein VP39"/>
    <property type="match status" value="2"/>
</dbReference>
<dbReference type="GO" id="GO:0003723">
    <property type="term" value="F:RNA binding"/>
    <property type="evidence" value="ECO:0007669"/>
    <property type="project" value="TreeGrafter"/>
</dbReference>
<dbReference type="GO" id="GO:0008168">
    <property type="term" value="F:methyltransferase activity"/>
    <property type="evidence" value="ECO:0007669"/>
    <property type="project" value="UniProtKB-KW"/>
</dbReference>
<dbReference type="OrthoDB" id="10250660at2759"/>
<dbReference type="PANTHER" id="PTHR45904">
    <property type="entry name" value="TRNA (URACIL-5-)-METHYLTRANSFERASE"/>
    <property type="match status" value="1"/>
</dbReference>
<dbReference type="SUPFAM" id="SSF53335">
    <property type="entry name" value="S-adenosyl-L-methionine-dependent methyltransferases"/>
    <property type="match status" value="1"/>
</dbReference>
<reference evidence="2" key="1">
    <citation type="submission" date="2021-02" db="EMBL/GenBank/DDBJ databases">
        <authorList>
            <person name="Bekaert M."/>
        </authorList>
    </citation>
    <scope>NUCLEOTIDE SEQUENCE</scope>
    <source>
        <strain evidence="2">IoA-00</strain>
    </source>
</reference>
<proteinExistence type="predicted"/>
<keyword evidence="3" id="KW-1185">Reference proteome</keyword>
<dbReference type="InterPro" id="IPR029063">
    <property type="entry name" value="SAM-dependent_MTases_sf"/>
</dbReference>
<dbReference type="AlphaFoldDB" id="A0A7R8D2E6"/>
<keyword evidence="2" id="KW-0808">Transferase</keyword>
<dbReference type="EMBL" id="HG994584">
    <property type="protein sequence ID" value="CAF2956339.1"/>
    <property type="molecule type" value="Genomic_DNA"/>
</dbReference>